<dbReference type="Pfam" id="PF20447">
    <property type="entry name" value="DUF6704"/>
    <property type="match status" value="1"/>
</dbReference>
<name>A0A4S4FR39_9MICO</name>
<evidence type="ECO:0008006" key="4">
    <source>
        <dbReference type="Google" id="ProtNLM"/>
    </source>
</evidence>
<proteinExistence type="predicted"/>
<keyword evidence="1" id="KW-0472">Membrane</keyword>
<gene>
    <name evidence="2" type="ORF">E6C64_01535</name>
</gene>
<dbReference type="NCBIfam" id="NF041681">
    <property type="entry name" value="HGxxPAAW"/>
    <property type="match status" value="1"/>
</dbReference>
<dbReference type="EMBL" id="SSSM01000001">
    <property type="protein sequence ID" value="THG33070.1"/>
    <property type="molecule type" value="Genomic_DNA"/>
</dbReference>
<comment type="caution">
    <text evidence="2">The sequence shown here is derived from an EMBL/GenBank/DDBJ whole genome shotgun (WGS) entry which is preliminary data.</text>
</comment>
<feature type="transmembrane region" description="Helical" evidence="1">
    <location>
        <begin position="41"/>
        <end position="59"/>
    </location>
</feature>
<evidence type="ECO:0000313" key="2">
    <source>
        <dbReference type="EMBL" id="THG33070.1"/>
    </source>
</evidence>
<reference evidence="2 3" key="1">
    <citation type="submission" date="2019-04" db="EMBL/GenBank/DDBJ databases">
        <authorList>
            <person name="Jiang L."/>
        </authorList>
    </citation>
    <scope>NUCLEOTIDE SEQUENCE [LARGE SCALE GENOMIC DNA]</scope>
    <source>
        <strain evidence="2 3">YIM 131853</strain>
    </source>
</reference>
<accession>A0A4S4FR39</accession>
<feature type="transmembrane region" description="Helical" evidence="1">
    <location>
        <begin position="15"/>
        <end position="36"/>
    </location>
</feature>
<dbReference type="Proteomes" id="UP000309133">
    <property type="component" value="Unassembled WGS sequence"/>
</dbReference>
<dbReference type="OrthoDB" id="3872677at2"/>
<organism evidence="2 3">
    <name type="scientific">Naasia lichenicola</name>
    <dbReference type="NCBI Taxonomy" id="2565933"/>
    <lineage>
        <taxon>Bacteria</taxon>
        <taxon>Bacillati</taxon>
        <taxon>Actinomycetota</taxon>
        <taxon>Actinomycetes</taxon>
        <taxon>Micrococcales</taxon>
        <taxon>Microbacteriaceae</taxon>
        <taxon>Naasia</taxon>
    </lineage>
</organism>
<dbReference type="AlphaFoldDB" id="A0A4S4FR39"/>
<sequence length="77" mass="7974">MSAPVSPDHHGDSPAAWISVVVMLVGFAVGTVAFFLAIVPIVFVGVAIIVIGFILWPVLAKAGFGVNGPRYTSKAHS</sequence>
<evidence type="ECO:0000256" key="1">
    <source>
        <dbReference type="SAM" id="Phobius"/>
    </source>
</evidence>
<keyword evidence="1" id="KW-0812">Transmembrane</keyword>
<evidence type="ECO:0000313" key="3">
    <source>
        <dbReference type="Proteomes" id="UP000309133"/>
    </source>
</evidence>
<protein>
    <recommendedName>
        <fullName evidence="4">DUF4175 domain-containing protein</fullName>
    </recommendedName>
</protein>
<dbReference type="InterPro" id="IPR046550">
    <property type="entry name" value="DUF6704"/>
</dbReference>
<dbReference type="RefSeq" id="WP_136425851.1">
    <property type="nucleotide sequence ID" value="NZ_SSSM01000001.1"/>
</dbReference>
<keyword evidence="3" id="KW-1185">Reference proteome</keyword>
<keyword evidence="1" id="KW-1133">Transmembrane helix</keyword>